<organism evidence="13 14">
    <name type="scientific">Ligilactobacillus ceti DSM 22408</name>
    <dbReference type="NCBI Taxonomy" id="1122146"/>
    <lineage>
        <taxon>Bacteria</taxon>
        <taxon>Bacillati</taxon>
        <taxon>Bacillota</taxon>
        <taxon>Bacilli</taxon>
        <taxon>Lactobacillales</taxon>
        <taxon>Lactobacillaceae</taxon>
        <taxon>Ligilactobacillus</taxon>
    </lineage>
</organism>
<evidence type="ECO:0000256" key="4">
    <source>
        <dbReference type="ARBA" id="ARBA00009000"/>
    </source>
</evidence>
<dbReference type="GO" id="GO:0003844">
    <property type="term" value="F:1,4-alpha-glucan branching enzyme activity"/>
    <property type="evidence" value="ECO:0007669"/>
    <property type="project" value="UniProtKB-UniRule"/>
</dbReference>
<sequence length="636" mass="74219">MTSGNVLTLKEAKEAFKHGHNYQLQKLLGVHEMTKHNEKGFVFRVWAPKAQAVWLVGDFNQWQADLSMEKDEYGIWSIFTTLPQIGEMYKFKIKQADGREIYKIDPFAVRFEPRPHDAAYIYPTEIKKWHDGLWRGRKKRSNYFERPLNIYEVHTSSWRHHADGTPYNFTDLKDELIPYLKKMGYTHVEFMPLMEHPLPASWGYQLIGYYALSEAYGTPEEFKDFVEACHLANIGVLVDWVPGHFCVNDDALAYYDGTPTFEYNDIDQANNRGWGALNFGLDKPEVQSFLISSALYWIEEFHIDGIRVDAVSNMLYLDYDNPNWTPNEQGTNLNLAGIAFLQELNRVVKFNHPDVLMIAEESSSSTKITGLIETGALGFDYKWNMGWMNDVLNFYQMDPLYRGEHLNMLTFSFMYRLAENYILPLSHDEVVHGKKSLMHKMWGDRYKQFAQLRNLYTYLIGHPGKKLLFMGSEWGQFLEWKYYEGLEWDDLKDPLNKKMQHFTATLNELYKTERALWECDDQPETLEVIDADNQAQTVLSFIRQGKRKKDFVIVILNLSPIEYQDFQIGVPYAGEYEEILNSELSEYGGTWKQGNPNVITQSAPFKDYQDVITTTVPALGALILKPKTIKYRRKRK</sequence>
<dbReference type="Proteomes" id="UP000051500">
    <property type="component" value="Unassembled WGS sequence"/>
</dbReference>
<evidence type="ECO:0000256" key="2">
    <source>
        <dbReference type="ARBA" id="ARBA00002953"/>
    </source>
</evidence>
<dbReference type="Gene3D" id="2.60.40.10">
    <property type="entry name" value="Immunoglobulins"/>
    <property type="match status" value="1"/>
</dbReference>
<dbReference type="PANTHER" id="PTHR43651:SF3">
    <property type="entry name" value="1,4-ALPHA-GLUCAN-BRANCHING ENZYME"/>
    <property type="match status" value="1"/>
</dbReference>
<dbReference type="Gene3D" id="2.60.40.1180">
    <property type="entry name" value="Golgi alpha-mannosidase II"/>
    <property type="match status" value="1"/>
</dbReference>
<dbReference type="OrthoDB" id="9800174at2"/>
<feature type="domain" description="Glycosyl hydrolase family 13 catalytic" evidence="12">
    <location>
        <begin position="152"/>
        <end position="503"/>
    </location>
</feature>
<comment type="similarity">
    <text evidence="4 10">Belongs to the glycosyl hydrolase 13 family. GlgB subfamily.</text>
</comment>
<evidence type="ECO:0000256" key="9">
    <source>
        <dbReference type="ARBA" id="ARBA00023277"/>
    </source>
</evidence>
<dbReference type="FunFam" id="3.20.20.80:FF:000003">
    <property type="entry name" value="1,4-alpha-glucan branching enzyme GlgB"/>
    <property type="match status" value="1"/>
</dbReference>
<dbReference type="InterPro" id="IPR006048">
    <property type="entry name" value="A-amylase/branching_C"/>
</dbReference>
<keyword evidence="8 10" id="KW-0320">Glycogen biosynthesis</keyword>
<comment type="pathway">
    <text evidence="3 10">Glycan biosynthesis; glycogen biosynthesis.</text>
</comment>
<protein>
    <recommendedName>
        <fullName evidence="10">1,4-alpha-glucan branching enzyme GlgB</fullName>
        <ecNumber evidence="10">2.4.1.18</ecNumber>
    </recommendedName>
    <alternativeName>
        <fullName evidence="10">1,4-alpha-D-glucan:1,4-alpha-D-glucan 6-glucosyl-transferase</fullName>
    </alternativeName>
    <alternativeName>
        <fullName evidence="10">Alpha-(1-&gt;4)-glucan branching enzyme</fullName>
    </alternativeName>
    <alternativeName>
        <fullName evidence="10">Glycogen branching enzyme</fullName>
        <shortName evidence="10">BE</shortName>
    </alternativeName>
</protein>
<dbReference type="InterPro" id="IPR006047">
    <property type="entry name" value="GH13_cat_dom"/>
</dbReference>
<comment type="function">
    <text evidence="2 10">Catalyzes the formation of the alpha-1,6-glucosidic linkages in glycogen by scission of a 1,4-alpha-linked oligosaccharide from growing alpha-1,4-glucan chains and the subsequent attachment of the oligosaccharide to the alpha-1,6 position.</text>
</comment>
<dbReference type="SMART" id="SM00642">
    <property type="entry name" value="Aamy"/>
    <property type="match status" value="1"/>
</dbReference>
<evidence type="ECO:0000256" key="11">
    <source>
        <dbReference type="PIRSR" id="PIRSR000463-1"/>
    </source>
</evidence>
<dbReference type="CDD" id="cd11322">
    <property type="entry name" value="AmyAc_Glg_BE"/>
    <property type="match status" value="1"/>
</dbReference>
<dbReference type="GO" id="GO:0004553">
    <property type="term" value="F:hydrolase activity, hydrolyzing O-glycosyl compounds"/>
    <property type="evidence" value="ECO:0007669"/>
    <property type="project" value="InterPro"/>
</dbReference>
<dbReference type="GO" id="GO:0043169">
    <property type="term" value="F:cation binding"/>
    <property type="evidence" value="ECO:0007669"/>
    <property type="project" value="InterPro"/>
</dbReference>
<dbReference type="InterPro" id="IPR006407">
    <property type="entry name" value="GlgB"/>
</dbReference>
<dbReference type="SUPFAM" id="SSF81296">
    <property type="entry name" value="E set domains"/>
    <property type="match status" value="1"/>
</dbReference>
<dbReference type="UniPathway" id="UPA00164"/>
<evidence type="ECO:0000256" key="6">
    <source>
        <dbReference type="ARBA" id="ARBA00022676"/>
    </source>
</evidence>
<dbReference type="Pfam" id="PF00128">
    <property type="entry name" value="Alpha-amylase"/>
    <property type="match status" value="2"/>
</dbReference>
<dbReference type="PIRSF" id="PIRSF000463">
    <property type="entry name" value="GlgB"/>
    <property type="match status" value="1"/>
</dbReference>
<evidence type="ECO:0000313" key="13">
    <source>
        <dbReference type="EMBL" id="KRN89992.1"/>
    </source>
</evidence>
<dbReference type="InterPro" id="IPR017853">
    <property type="entry name" value="GH"/>
</dbReference>
<dbReference type="HAMAP" id="MF_00685">
    <property type="entry name" value="GlgB"/>
    <property type="match status" value="1"/>
</dbReference>
<evidence type="ECO:0000256" key="10">
    <source>
        <dbReference type="HAMAP-Rule" id="MF_00685"/>
    </source>
</evidence>
<dbReference type="NCBIfam" id="TIGR01515">
    <property type="entry name" value="branching_enzym"/>
    <property type="match status" value="1"/>
</dbReference>
<feature type="active site" description="Proton donor" evidence="10 11">
    <location>
        <position position="360"/>
    </location>
</feature>
<proteinExistence type="inferred from homology"/>
<dbReference type="RefSeq" id="WP_027106726.1">
    <property type="nucleotide sequence ID" value="NZ_AUHP01000017.1"/>
</dbReference>
<gene>
    <name evidence="10" type="primary">glgB</name>
    <name evidence="13" type="ORF">IV53_GL001110</name>
</gene>
<keyword evidence="7 10" id="KW-0808">Transferase</keyword>
<feature type="active site" description="Nucleophile" evidence="10 11">
    <location>
        <position position="309"/>
    </location>
</feature>
<dbReference type="Pfam" id="PF02806">
    <property type="entry name" value="Alpha-amylase_C"/>
    <property type="match status" value="1"/>
</dbReference>
<dbReference type="InterPro" id="IPR037439">
    <property type="entry name" value="Branching_enzy"/>
</dbReference>
<evidence type="ECO:0000313" key="14">
    <source>
        <dbReference type="Proteomes" id="UP000051500"/>
    </source>
</evidence>
<dbReference type="NCBIfam" id="NF008967">
    <property type="entry name" value="PRK12313.1"/>
    <property type="match status" value="1"/>
</dbReference>
<dbReference type="STRING" id="1122146.IV53_GL001110"/>
<evidence type="ECO:0000259" key="12">
    <source>
        <dbReference type="SMART" id="SM00642"/>
    </source>
</evidence>
<dbReference type="InterPro" id="IPR013783">
    <property type="entry name" value="Ig-like_fold"/>
</dbReference>
<dbReference type="PATRIC" id="fig|1122146.4.peg.1147"/>
<dbReference type="InterPro" id="IPR014756">
    <property type="entry name" value="Ig_E-set"/>
</dbReference>
<keyword evidence="14" id="KW-1185">Reference proteome</keyword>
<comment type="catalytic activity">
    <reaction evidence="1 10">
        <text>Transfers a segment of a (1-&gt;4)-alpha-D-glucan chain to a primary hydroxy group in a similar glucan chain.</text>
        <dbReference type="EC" id="2.4.1.18"/>
    </reaction>
</comment>
<dbReference type="InterPro" id="IPR013780">
    <property type="entry name" value="Glyco_hydro_b"/>
</dbReference>
<dbReference type="Gene3D" id="3.20.20.80">
    <property type="entry name" value="Glycosidases"/>
    <property type="match status" value="1"/>
</dbReference>
<keyword evidence="5 10" id="KW-0321">Glycogen metabolism</keyword>
<dbReference type="Pfam" id="PF02922">
    <property type="entry name" value="CBM_48"/>
    <property type="match status" value="1"/>
</dbReference>
<name>A0A0R2KKS5_9LACO</name>
<keyword evidence="6 10" id="KW-0328">Glycosyltransferase</keyword>
<dbReference type="AlphaFoldDB" id="A0A0R2KKS5"/>
<dbReference type="InterPro" id="IPR004193">
    <property type="entry name" value="Glyco_hydro_13_N"/>
</dbReference>
<dbReference type="eggNOG" id="COG0296">
    <property type="taxonomic scope" value="Bacteria"/>
</dbReference>
<comment type="caution">
    <text evidence="13">The sequence shown here is derived from an EMBL/GenBank/DDBJ whole genome shotgun (WGS) entry which is preliminary data.</text>
</comment>
<dbReference type="GO" id="GO:0005829">
    <property type="term" value="C:cytosol"/>
    <property type="evidence" value="ECO:0007669"/>
    <property type="project" value="TreeGrafter"/>
</dbReference>
<evidence type="ECO:0000256" key="8">
    <source>
        <dbReference type="ARBA" id="ARBA00023056"/>
    </source>
</evidence>
<comment type="subunit">
    <text evidence="10">Monomer.</text>
</comment>
<dbReference type="EMBL" id="JQBZ01000007">
    <property type="protein sequence ID" value="KRN89992.1"/>
    <property type="molecule type" value="Genomic_DNA"/>
</dbReference>
<dbReference type="PANTHER" id="PTHR43651">
    <property type="entry name" value="1,4-ALPHA-GLUCAN-BRANCHING ENZYME"/>
    <property type="match status" value="1"/>
</dbReference>
<accession>A0A0R2KKS5</accession>
<dbReference type="NCBIfam" id="NF003811">
    <property type="entry name" value="PRK05402.1"/>
    <property type="match status" value="1"/>
</dbReference>
<keyword evidence="9 10" id="KW-0119">Carbohydrate metabolism</keyword>
<dbReference type="SUPFAM" id="SSF51011">
    <property type="entry name" value="Glycosyl hydrolase domain"/>
    <property type="match status" value="1"/>
</dbReference>
<evidence type="ECO:0000256" key="5">
    <source>
        <dbReference type="ARBA" id="ARBA00022600"/>
    </source>
</evidence>
<dbReference type="SUPFAM" id="SSF51445">
    <property type="entry name" value="(Trans)glycosidases"/>
    <property type="match status" value="1"/>
</dbReference>
<evidence type="ECO:0000256" key="3">
    <source>
        <dbReference type="ARBA" id="ARBA00004964"/>
    </source>
</evidence>
<dbReference type="EC" id="2.4.1.18" evidence="10"/>
<evidence type="ECO:0000256" key="7">
    <source>
        <dbReference type="ARBA" id="ARBA00022679"/>
    </source>
</evidence>
<dbReference type="GO" id="GO:0005978">
    <property type="term" value="P:glycogen biosynthetic process"/>
    <property type="evidence" value="ECO:0007669"/>
    <property type="project" value="UniProtKB-UniRule"/>
</dbReference>
<reference evidence="13 14" key="1">
    <citation type="journal article" date="2015" name="Genome Announc.">
        <title>Expanding the biotechnology potential of lactobacilli through comparative genomics of 213 strains and associated genera.</title>
        <authorList>
            <person name="Sun Z."/>
            <person name="Harris H.M."/>
            <person name="McCann A."/>
            <person name="Guo C."/>
            <person name="Argimon S."/>
            <person name="Zhang W."/>
            <person name="Yang X."/>
            <person name="Jeffery I.B."/>
            <person name="Cooney J.C."/>
            <person name="Kagawa T.F."/>
            <person name="Liu W."/>
            <person name="Song Y."/>
            <person name="Salvetti E."/>
            <person name="Wrobel A."/>
            <person name="Rasinkangas P."/>
            <person name="Parkhill J."/>
            <person name="Rea M.C."/>
            <person name="O'Sullivan O."/>
            <person name="Ritari J."/>
            <person name="Douillard F.P."/>
            <person name="Paul Ross R."/>
            <person name="Yang R."/>
            <person name="Briner A.E."/>
            <person name="Felis G.E."/>
            <person name="de Vos W.M."/>
            <person name="Barrangou R."/>
            <person name="Klaenhammer T.R."/>
            <person name="Caufield P.W."/>
            <person name="Cui Y."/>
            <person name="Zhang H."/>
            <person name="O'Toole P.W."/>
        </authorList>
    </citation>
    <scope>NUCLEOTIDE SEQUENCE [LARGE SCALE GENOMIC DNA]</scope>
    <source>
        <strain evidence="13 14">DSM 22408</strain>
    </source>
</reference>
<dbReference type="InterPro" id="IPR044143">
    <property type="entry name" value="GlgB_N_E_set_prok"/>
</dbReference>
<evidence type="ECO:0000256" key="1">
    <source>
        <dbReference type="ARBA" id="ARBA00000826"/>
    </source>
</evidence>
<dbReference type="CDD" id="cd02855">
    <property type="entry name" value="E_set_GBE_prok_N"/>
    <property type="match status" value="1"/>
</dbReference>